<keyword evidence="4" id="KW-0597">Phosphoprotein</keyword>
<dbReference type="Gene3D" id="1.10.10.60">
    <property type="entry name" value="Homeodomain-like"/>
    <property type="match status" value="2"/>
</dbReference>
<evidence type="ECO:0000313" key="10">
    <source>
        <dbReference type="Proteomes" id="UP000321773"/>
    </source>
</evidence>
<dbReference type="RefSeq" id="WP_062320095.1">
    <property type="nucleotide sequence ID" value="NZ_BJWJ01000017.1"/>
</dbReference>
<protein>
    <submittedName>
        <fullName evidence="8">Two-component response regulator, YesN/AraC family, consists of REC and AraC-type DNA-binding domains</fullName>
    </submittedName>
</protein>
<evidence type="ECO:0000256" key="3">
    <source>
        <dbReference type="ARBA" id="ARBA00023163"/>
    </source>
</evidence>
<dbReference type="GO" id="GO:0043565">
    <property type="term" value="F:sequence-specific DNA binding"/>
    <property type="evidence" value="ECO:0007669"/>
    <property type="project" value="InterPro"/>
</dbReference>
<dbReference type="InterPro" id="IPR011006">
    <property type="entry name" value="CheY-like_superfamily"/>
</dbReference>
<evidence type="ECO:0000313" key="9">
    <source>
        <dbReference type="Proteomes" id="UP000199139"/>
    </source>
</evidence>
<dbReference type="InterPro" id="IPR009057">
    <property type="entry name" value="Homeodomain-like_sf"/>
</dbReference>
<dbReference type="Pfam" id="PF12833">
    <property type="entry name" value="HTH_18"/>
    <property type="match status" value="1"/>
</dbReference>
<dbReference type="GO" id="GO:0003700">
    <property type="term" value="F:DNA-binding transcription factor activity"/>
    <property type="evidence" value="ECO:0007669"/>
    <property type="project" value="InterPro"/>
</dbReference>
<evidence type="ECO:0000259" key="5">
    <source>
        <dbReference type="PROSITE" id="PS01124"/>
    </source>
</evidence>
<sequence>MKILVVEDEPMIRQGIVAAIKQMDEHDVFGASNGQVALDIMDKEAPDILITDIRMPVMDGFELIQETCKNFPKTKMIILSGYQDFQYAQKAIQFGVKEYLTKPVGFPDLVRSLNKVTNQILGERTRQSFYKENKVLLQREWLRTIMQSQTDLTSFQLQTAKKLGIHFDGPFFRVVSMEFDQPVARNEGDHLLQFIKGSAHSFFPSEYEIAVVINVPDVKIKEIKGNFVSALNYTKAKDYTITIGVSSVVGSREKLAILYTEAVDARRQKVYFGENKVYEVSDMPHEDEQDHLPVISEEITIAIMDCLKNCDLARLEQKIDQVFQMFVKERYSLTKVHQWAVRILIRSYIELDREEELAQLDQTEIFALNNTVMKIQVTLVHAFKHLLKKREAESTSTRFNLVNQTIDYIKEHYQEELALEVLAKQVFISPTYLSKIFKKEKGVSLITWLNDYRIEQAKITIKEQPAWPMYRVAAEVGFKDYKYFVRVFKKKTGDSPTEFRNRRK</sequence>
<dbReference type="SMART" id="SM00448">
    <property type="entry name" value="REC"/>
    <property type="match status" value="1"/>
</dbReference>
<evidence type="ECO:0000256" key="2">
    <source>
        <dbReference type="ARBA" id="ARBA00023125"/>
    </source>
</evidence>
<accession>A0A1I6NYF8</accession>
<dbReference type="PROSITE" id="PS00041">
    <property type="entry name" value="HTH_ARAC_FAMILY_1"/>
    <property type="match status" value="1"/>
</dbReference>
<dbReference type="AlphaFoldDB" id="A0A1I6NYF8"/>
<dbReference type="PROSITE" id="PS50110">
    <property type="entry name" value="RESPONSE_REGULATORY"/>
    <property type="match status" value="1"/>
</dbReference>
<dbReference type="InterPro" id="IPR001789">
    <property type="entry name" value="Sig_transdc_resp-reg_receiver"/>
</dbReference>
<keyword evidence="2 8" id="KW-0238">DNA-binding</keyword>
<keyword evidence="10" id="KW-1185">Reference proteome</keyword>
<evidence type="ECO:0000256" key="1">
    <source>
        <dbReference type="ARBA" id="ARBA00023015"/>
    </source>
</evidence>
<dbReference type="SUPFAM" id="SSF52172">
    <property type="entry name" value="CheY-like"/>
    <property type="match status" value="1"/>
</dbReference>
<dbReference type="Pfam" id="PF00072">
    <property type="entry name" value="Response_reg"/>
    <property type="match status" value="1"/>
</dbReference>
<evidence type="ECO:0000256" key="4">
    <source>
        <dbReference type="PROSITE-ProRule" id="PRU00169"/>
    </source>
</evidence>
<dbReference type="CDD" id="cd17536">
    <property type="entry name" value="REC_YesN-like"/>
    <property type="match status" value="1"/>
</dbReference>
<proteinExistence type="predicted"/>
<evidence type="ECO:0000259" key="6">
    <source>
        <dbReference type="PROSITE" id="PS50110"/>
    </source>
</evidence>
<dbReference type="EMBL" id="BJWJ01000017">
    <property type="protein sequence ID" value="GEM04778.1"/>
    <property type="molecule type" value="Genomic_DNA"/>
</dbReference>
<dbReference type="SMART" id="SM00342">
    <property type="entry name" value="HTH_ARAC"/>
    <property type="match status" value="1"/>
</dbReference>
<evidence type="ECO:0000313" key="7">
    <source>
        <dbReference type="EMBL" id="GEM04778.1"/>
    </source>
</evidence>
<feature type="modified residue" description="4-aspartylphosphate" evidence="4">
    <location>
        <position position="52"/>
    </location>
</feature>
<dbReference type="OrthoDB" id="342399at2"/>
<dbReference type="Gene3D" id="3.40.50.2300">
    <property type="match status" value="1"/>
</dbReference>
<organism evidence="8 9">
    <name type="scientific">Halolactibacillus miurensis</name>
    <dbReference type="NCBI Taxonomy" id="306541"/>
    <lineage>
        <taxon>Bacteria</taxon>
        <taxon>Bacillati</taxon>
        <taxon>Bacillota</taxon>
        <taxon>Bacilli</taxon>
        <taxon>Bacillales</taxon>
        <taxon>Bacillaceae</taxon>
        <taxon>Halolactibacillus</taxon>
    </lineage>
</organism>
<dbReference type="PANTHER" id="PTHR43280:SF2">
    <property type="entry name" value="HTH-TYPE TRANSCRIPTIONAL REGULATOR EXSA"/>
    <property type="match status" value="1"/>
</dbReference>
<dbReference type="Proteomes" id="UP000321773">
    <property type="component" value="Unassembled WGS sequence"/>
</dbReference>
<feature type="domain" description="HTH araC/xylS-type" evidence="5">
    <location>
        <begin position="403"/>
        <end position="502"/>
    </location>
</feature>
<keyword evidence="3" id="KW-0804">Transcription</keyword>
<keyword evidence="1" id="KW-0805">Transcription regulation</keyword>
<dbReference type="PANTHER" id="PTHR43280">
    <property type="entry name" value="ARAC-FAMILY TRANSCRIPTIONAL REGULATOR"/>
    <property type="match status" value="1"/>
</dbReference>
<evidence type="ECO:0000313" key="8">
    <source>
        <dbReference type="EMBL" id="SFS32967.1"/>
    </source>
</evidence>
<dbReference type="InterPro" id="IPR018062">
    <property type="entry name" value="HTH_AraC-typ_CS"/>
</dbReference>
<dbReference type="Proteomes" id="UP000199139">
    <property type="component" value="Unassembled WGS sequence"/>
</dbReference>
<gene>
    <name evidence="7" type="ORF">HMI01_17660</name>
    <name evidence="8" type="ORF">SAMN05421668_10172</name>
</gene>
<feature type="domain" description="Response regulatory" evidence="6">
    <location>
        <begin position="2"/>
        <end position="117"/>
    </location>
</feature>
<reference evidence="7 10" key="2">
    <citation type="submission" date="2019-07" db="EMBL/GenBank/DDBJ databases">
        <title>Whole genome shotgun sequence of Halolactibacillus miurensis NBRC 100873.</title>
        <authorList>
            <person name="Hosoyama A."/>
            <person name="Uohara A."/>
            <person name="Ohji S."/>
            <person name="Ichikawa N."/>
        </authorList>
    </citation>
    <scope>NUCLEOTIDE SEQUENCE [LARGE SCALE GENOMIC DNA]</scope>
    <source>
        <strain evidence="7 10">NBRC 100873</strain>
    </source>
</reference>
<name>A0A1I6NYF8_9BACI</name>
<dbReference type="PROSITE" id="PS01124">
    <property type="entry name" value="HTH_ARAC_FAMILY_2"/>
    <property type="match status" value="1"/>
</dbReference>
<dbReference type="GO" id="GO:0000160">
    <property type="term" value="P:phosphorelay signal transduction system"/>
    <property type="evidence" value="ECO:0007669"/>
    <property type="project" value="InterPro"/>
</dbReference>
<dbReference type="EMBL" id="FPAI01000001">
    <property type="protein sequence ID" value="SFS32967.1"/>
    <property type="molecule type" value="Genomic_DNA"/>
</dbReference>
<dbReference type="SUPFAM" id="SSF46689">
    <property type="entry name" value="Homeodomain-like"/>
    <property type="match status" value="2"/>
</dbReference>
<reference evidence="8 9" key="1">
    <citation type="submission" date="2016-10" db="EMBL/GenBank/DDBJ databases">
        <authorList>
            <person name="de Groot N.N."/>
        </authorList>
    </citation>
    <scope>NUCLEOTIDE SEQUENCE [LARGE SCALE GENOMIC DNA]</scope>
    <source>
        <strain evidence="8 9">DSM 17074</strain>
    </source>
</reference>
<dbReference type="STRING" id="306541.SAMN05421668_10172"/>
<dbReference type="InterPro" id="IPR018060">
    <property type="entry name" value="HTH_AraC"/>
</dbReference>